<keyword evidence="1" id="KW-0805">Transcription regulation</keyword>
<dbReference type="InterPro" id="IPR009057">
    <property type="entry name" value="Homeodomain-like_sf"/>
</dbReference>
<dbReference type="Proteomes" id="UP000272400">
    <property type="component" value="Unassembled WGS sequence"/>
</dbReference>
<sequence>MLLLDTADVRPQDRIEVYQATVLGQTGSCAVEHEPGPDGHIAKRLEGWRFGPVAMYFNSGTGMRYWQTSRHLRMDSWNTISVLTQATGHGRFIWNDYRQTITAKDLFVTTKSAGYWERNWSGPGSTIAFMIDAEQIALPDSLIHTAVPRIARSPVTPVLLNHIHALRRDADRLEGDPGAENIGQATLSLVRALIASVATDDRTRRAVGDETLLVRVLAYVRAHLTDPDLTPARVAAVHNISLRSLYRLCDDNGLSLEQWIIRRRLEGARRDLIAPEHAHRTVQAVARSWGFASPTHFARRFRGAFGLTPTEARRQGDDRAAL</sequence>
<feature type="domain" description="HTH araC/xylS-type" evidence="4">
    <location>
        <begin position="214"/>
        <end position="315"/>
    </location>
</feature>
<dbReference type="EMBL" id="RJKE01000001">
    <property type="protein sequence ID" value="ROO88187.1"/>
    <property type="molecule type" value="Genomic_DNA"/>
</dbReference>
<evidence type="ECO:0000313" key="6">
    <source>
        <dbReference type="Proteomes" id="UP000272400"/>
    </source>
</evidence>
<keyword evidence="3" id="KW-0804">Transcription</keyword>
<dbReference type="PRINTS" id="PR00032">
    <property type="entry name" value="HTHARAC"/>
</dbReference>
<dbReference type="AlphaFoldDB" id="A0A3N1D3T2"/>
<evidence type="ECO:0000259" key="4">
    <source>
        <dbReference type="PROSITE" id="PS01124"/>
    </source>
</evidence>
<dbReference type="RefSeq" id="WP_123667454.1">
    <property type="nucleotide sequence ID" value="NZ_RJKE01000001.1"/>
</dbReference>
<protein>
    <submittedName>
        <fullName evidence="5">AraC-like DNA-binding protein</fullName>
    </submittedName>
</protein>
<dbReference type="InterPro" id="IPR050204">
    <property type="entry name" value="AraC_XylS_family_regulators"/>
</dbReference>
<organism evidence="5 6">
    <name type="scientific">Actinocorallia herbida</name>
    <dbReference type="NCBI Taxonomy" id="58109"/>
    <lineage>
        <taxon>Bacteria</taxon>
        <taxon>Bacillati</taxon>
        <taxon>Actinomycetota</taxon>
        <taxon>Actinomycetes</taxon>
        <taxon>Streptosporangiales</taxon>
        <taxon>Thermomonosporaceae</taxon>
        <taxon>Actinocorallia</taxon>
    </lineage>
</organism>
<dbReference type="PROSITE" id="PS01124">
    <property type="entry name" value="HTH_ARAC_FAMILY_2"/>
    <property type="match status" value="1"/>
</dbReference>
<dbReference type="GO" id="GO:0003700">
    <property type="term" value="F:DNA-binding transcription factor activity"/>
    <property type="evidence" value="ECO:0007669"/>
    <property type="project" value="InterPro"/>
</dbReference>
<evidence type="ECO:0000256" key="1">
    <source>
        <dbReference type="ARBA" id="ARBA00023015"/>
    </source>
</evidence>
<dbReference type="OrthoDB" id="9799345at2"/>
<dbReference type="InterPro" id="IPR018060">
    <property type="entry name" value="HTH_AraC"/>
</dbReference>
<evidence type="ECO:0000256" key="3">
    <source>
        <dbReference type="ARBA" id="ARBA00023163"/>
    </source>
</evidence>
<dbReference type="Pfam" id="PF12833">
    <property type="entry name" value="HTH_18"/>
    <property type="match status" value="1"/>
</dbReference>
<keyword evidence="2 5" id="KW-0238">DNA-binding</keyword>
<name>A0A3N1D3T2_9ACTN</name>
<dbReference type="GO" id="GO:0043565">
    <property type="term" value="F:sequence-specific DNA binding"/>
    <property type="evidence" value="ECO:0007669"/>
    <property type="project" value="InterPro"/>
</dbReference>
<keyword evidence="6" id="KW-1185">Reference proteome</keyword>
<dbReference type="InterPro" id="IPR020449">
    <property type="entry name" value="Tscrpt_reg_AraC-type_HTH"/>
</dbReference>
<accession>A0A3N1D3T2</accession>
<evidence type="ECO:0000313" key="5">
    <source>
        <dbReference type="EMBL" id="ROO88187.1"/>
    </source>
</evidence>
<dbReference type="Gene3D" id="1.10.10.60">
    <property type="entry name" value="Homeodomain-like"/>
    <property type="match status" value="1"/>
</dbReference>
<dbReference type="SUPFAM" id="SSF46689">
    <property type="entry name" value="Homeodomain-like"/>
    <property type="match status" value="1"/>
</dbReference>
<comment type="caution">
    <text evidence="5">The sequence shown here is derived from an EMBL/GenBank/DDBJ whole genome shotgun (WGS) entry which is preliminary data.</text>
</comment>
<proteinExistence type="predicted"/>
<reference evidence="5 6" key="1">
    <citation type="submission" date="2018-11" db="EMBL/GenBank/DDBJ databases">
        <title>Sequencing the genomes of 1000 actinobacteria strains.</title>
        <authorList>
            <person name="Klenk H.-P."/>
        </authorList>
    </citation>
    <scope>NUCLEOTIDE SEQUENCE [LARGE SCALE GENOMIC DNA]</scope>
    <source>
        <strain evidence="5 6">DSM 44254</strain>
    </source>
</reference>
<dbReference type="SMART" id="SM00342">
    <property type="entry name" value="HTH_ARAC"/>
    <property type="match status" value="1"/>
</dbReference>
<gene>
    <name evidence="5" type="ORF">EDD29_5849</name>
</gene>
<dbReference type="PANTHER" id="PTHR46796">
    <property type="entry name" value="HTH-TYPE TRANSCRIPTIONAL ACTIVATOR RHAS-RELATED"/>
    <property type="match status" value="1"/>
</dbReference>
<evidence type="ECO:0000256" key="2">
    <source>
        <dbReference type="ARBA" id="ARBA00023125"/>
    </source>
</evidence>
<dbReference type="PANTHER" id="PTHR46796:SF6">
    <property type="entry name" value="ARAC SUBFAMILY"/>
    <property type="match status" value="1"/>
</dbReference>